<gene>
    <name evidence="3" type="ORF">JMJ35_007579</name>
</gene>
<dbReference type="Proteomes" id="UP001166286">
    <property type="component" value="Unassembled WGS sequence"/>
</dbReference>
<feature type="region of interest" description="Disordered" evidence="1">
    <location>
        <begin position="265"/>
        <end position="313"/>
    </location>
</feature>
<dbReference type="PANTHER" id="PTHR36223">
    <property type="entry name" value="BETA-LACTAMASE-TYPE TRANSPEPTIDASE FOLD DOMAIN CONTAINING PROTEIN"/>
    <property type="match status" value="1"/>
</dbReference>
<sequence length="313" mass="35237">MDSFKGILVQVVSNGQILKSYDDPDANQFDFCHISRKDGVQVCFRVDGNDWDDNFYETRERLEESFQAGIPCTFGFDEFTHFSDKTGRWMKSEYSFNAFKLNESTCVDLAAQVQDLGTIEISVQRVRLRHCSPSREEMIPVKTITEVPERALKGKAIENNVKLTEGVPAKAPKRHNPAVCDTISGRKGILLVHKILYRSRRTLQMIGCIPPDPSSTPITIPEDQEQDSASGLTSINPNAVGSQELQQQVQSLRAQLALLERSLTVKSEAPETNTQVTPQPSNIKREREEDENAAPRQRRRISAKVETIDLTDD</sequence>
<evidence type="ECO:0000313" key="4">
    <source>
        <dbReference type="Proteomes" id="UP001166286"/>
    </source>
</evidence>
<dbReference type="InterPro" id="IPR057678">
    <property type="entry name" value="DUF7918"/>
</dbReference>
<evidence type="ECO:0000256" key="1">
    <source>
        <dbReference type="SAM" id="MobiDB-lite"/>
    </source>
</evidence>
<proteinExistence type="predicted"/>
<dbReference type="AlphaFoldDB" id="A0AA39QY16"/>
<feature type="domain" description="DUF7918" evidence="2">
    <location>
        <begin position="34"/>
        <end position="211"/>
    </location>
</feature>
<organism evidence="3 4">
    <name type="scientific">Cladonia borealis</name>
    <dbReference type="NCBI Taxonomy" id="184061"/>
    <lineage>
        <taxon>Eukaryota</taxon>
        <taxon>Fungi</taxon>
        <taxon>Dikarya</taxon>
        <taxon>Ascomycota</taxon>
        <taxon>Pezizomycotina</taxon>
        <taxon>Lecanoromycetes</taxon>
        <taxon>OSLEUM clade</taxon>
        <taxon>Lecanoromycetidae</taxon>
        <taxon>Lecanorales</taxon>
        <taxon>Lecanorineae</taxon>
        <taxon>Cladoniaceae</taxon>
        <taxon>Cladonia</taxon>
    </lineage>
</organism>
<reference evidence="3" key="1">
    <citation type="submission" date="2023-03" db="EMBL/GenBank/DDBJ databases">
        <title>Complete genome of Cladonia borealis.</title>
        <authorList>
            <person name="Park H."/>
        </authorList>
    </citation>
    <scope>NUCLEOTIDE SEQUENCE</scope>
    <source>
        <strain evidence="3">ANT050790</strain>
    </source>
</reference>
<dbReference type="Pfam" id="PF25534">
    <property type="entry name" value="DUF7918"/>
    <property type="match status" value="1"/>
</dbReference>
<evidence type="ECO:0000313" key="3">
    <source>
        <dbReference type="EMBL" id="KAK0510185.1"/>
    </source>
</evidence>
<feature type="region of interest" description="Disordered" evidence="1">
    <location>
        <begin position="209"/>
        <end position="237"/>
    </location>
</feature>
<protein>
    <recommendedName>
        <fullName evidence="2">DUF7918 domain-containing protein</fullName>
    </recommendedName>
</protein>
<keyword evidence="4" id="KW-1185">Reference proteome</keyword>
<feature type="compositionally biased region" description="Polar residues" evidence="1">
    <location>
        <begin position="227"/>
        <end position="237"/>
    </location>
</feature>
<comment type="caution">
    <text evidence="3">The sequence shown here is derived from an EMBL/GenBank/DDBJ whole genome shotgun (WGS) entry which is preliminary data.</text>
</comment>
<dbReference type="EMBL" id="JAFEKC020000017">
    <property type="protein sequence ID" value="KAK0510185.1"/>
    <property type="molecule type" value="Genomic_DNA"/>
</dbReference>
<dbReference type="PANTHER" id="PTHR36223:SF1">
    <property type="entry name" value="TRANSCRIPTION ELONGATION FACTOR EAF N-TERMINAL DOMAIN-CONTAINING PROTEIN"/>
    <property type="match status" value="1"/>
</dbReference>
<feature type="compositionally biased region" description="Polar residues" evidence="1">
    <location>
        <begin position="270"/>
        <end position="282"/>
    </location>
</feature>
<evidence type="ECO:0000259" key="2">
    <source>
        <dbReference type="Pfam" id="PF25534"/>
    </source>
</evidence>
<name>A0AA39QY16_9LECA</name>
<accession>A0AA39QY16</accession>